<dbReference type="Proteomes" id="UP001223586">
    <property type="component" value="Unassembled WGS sequence"/>
</dbReference>
<evidence type="ECO:0000256" key="2">
    <source>
        <dbReference type="ARBA" id="ARBA00022475"/>
    </source>
</evidence>
<reference evidence="8 9" key="1">
    <citation type="submission" date="2023-07" db="EMBL/GenBank/DDBJ databases">
        <title>Genomic Encyclopedia of Type Strains, Phase IV (KMG-IV): sequencing the most valuable type-strain genomes for metagenomic binning, comparative biology and taxonomic classification.</title>
        <authorList>
            <person name="Goeker M."/>
        </authorList>
    </citation>
    <scope>NUCLEOTIDE SEQUENCE [LARGE SCALE GENOMIC DNA]</scope>
    <source>
        <strain evidence="8 9">DSM 23837</strain>
    </source>
</reference>
<feature type="transmembrane region" description="Helical" evidence="6">
    <location>
        <begin position="204"/>
        <end position="225"/>
    </location>
</feature>
<evidence type="ECO:0000256" key="4">
    <source>
        <dbReference type="ARBA" id="ARBA00022989"/>
    </source>
</evidence>
<organism evidence="8 9">
    <name type="scientific">Bacillus chungangensis</name>
    <dbReference type="NCBI Taxonomy" id="587633"/>
    <lineage>
        <taxon>Bacteria</taxon>
        <taxon>Bacillati</taxon>
        <taxon>Bacillota</taxon>
        <taxon>Bacilli</taxon>
        <taxon>Bacillales</taxon>
        <taxon>Bacillaceae</taxon>
        <taxon>Bacillus</taxon>
    </lineage>
</organism>
<feature type="transmembrane region" description="Helical" evidence="6">
    <location>
        <begin position="65"/>
        <end position="88"/>
    </location>
</feature>
<dbReference type="PANTHER" id="PTHR46795:SF2">
    <property type="entry name" value="ABC TRANSPORTER, PERMEASE PROTEIN"/>
    <property type="match status" value="1"/>
</dbReference>
<dbReference type="PIRSF" id="PIRSF018968">
    <property type="entry name" value="ABC_permease_BceB"/>
    <property type="match status" value="1"/>
</dbReference>
<evidence type="ECO:0000259" key="7">
    <source>
        <dbReference type="Pfam" id="PF02687"/>
    </source>
</evidence>
<feature type="transmembrane region" description="Helical" evidence="6">
    <location>
        <begin position="20"/>
        <end position="40"/>
    </location>
</feature>
<keyword evidence="9" id="KW-1185">Reference proteome</keyword>
<dbReference type="InterPro" id="IPR003838">
    <property type="entry name" value="ABC3_permease_C"/>
</dbReference>
<feature type="transmembrane region" description="Helical" evidence="6">
    <location>
        <begin position="589"/>
        <end position="612"/>
    </location>
</feature>
<gene>
    <name evidence="8" type="ORF">J2S08_003847</name>
</gene>
<dbReference type="InterPro" id="IPR052536">
    <property type="entry name" value="ABC-4_Integral_Memb_Prot"/>
</dbReference>
<comment type="subcellular location">
    <subcellularLocation>
        <location evidence="1 6">Cell membrane</location>
        <topology evidence="1 6">Multi-pass membrane protein</topology>
    </subcellularLocation>
</comment>
<evidence type="ECO:0000256" key="6">
    <source>
        <dbReference type="PIRNR" id="PIRNR018968"/>
    </source>
</evidence>
<evidence type="ECO:0000256" key="1">
    <source>
        <dbReference type="ARBA" id="ARBA00004651"/>
    </source>
</evidence>
<dbReference type="InterPro" id="IPR027022">
    <property type="entry name" value="ABC_permease_BceB-typ"/>
</dbReference>
<feature type="transmembrane region" description="Helical" evidence="6">
    <location>
        <begin position="618"/>
        <end position="643"/>
    </location>
</feature>
<feature type="transmembrane region" description="Helical" evidence="6">
    <location>
        <begin position="152"/>
        <end position="176"/>
    </location>
</feature>
<feature type="transmembrane region" description="Helical" evidence="6">
    <location>
        <begin position="109"/>
        <end position="132"/>
    </location>
</feature>
<dbReference type="PANTHER" id="PTHR46795">
    <property type="entry name" value="ABC TRANSPORTER PERMEASE-RELATED-RELATED"/>
    <property type="match status" value="1"/>
</dbReference>
<comment type="similarity">
    <text evidence="6">Belongs to the ABC-4 integral membrane protein family.</text>
</comment>
<feature type="transmembrane region" description="Helical" evidence="6">
    <location>
        <begin position="291"/>
        <end position="313"/>
    </location>
</feature>
<keyword evidence="5 6" id="KW-0472">Membrane</keyword>
<feature type="transmembrane region" description="Helical" evidence="6">
    <location>
        <begin position="533"/>
        <end position="557"/>
    </location>
</feature>
<evidence type="ECO:0000313" key="9">
    <source>
        <dbReference type="Proteomes" id="UP001223586"/>
    </source>
</evidence>
<feature type="domain" description="ABC3 transporter permease C-terminal" evidence="7">
    <location>
        <begin position="69"/>
        <end position="181"/>
    </location>
</feature>
<comment type="caution">
    <text evidence="8">The sequence shown here is derived from an EMBL/GenBank/DDBJ whole genome shotgun (WGS) entry which is preliminary data.</text>
</comment>
<dbReference type="Pfam" id="PF02687">
    <property type="entry name" value="FtsX"/>
    <property type="match status" value="1"/>
</dbReference>
<proteinExistence type="inferred from homology"/>
<accession>A0ABT9WXE1</accession>
<dbReference type="EMBL" id="JAUSTT010000030">
    <property type="protein sequence ID" value="MDQ0177953.1"/>
    <property type="molecule type" value="Genomic_DNA"/>
</dbReference>
<dbReference type="RefSeq" id="WP_307232386.1">
    <property type="nucleotide sequence ID" value="NZ_JAUSTT010000030.1"/>
</dbReference>
<name>A0ABT9WXE1_9BACI</name>
<protein>
    <submittedName>
        <fullName evidence="8">ABC transport system permease protein</fullName>
    </submittedName>
</protein>
<keyword evidence="3 6" id="KW-0812">Transmembrane</keyword>
<feature type="transmembrane region" description="Helical" evidence="6">
    <location>
        <begin position="231"/>
        <end position="251"/>
    </location>
</feature>
<keyword evidence="4 6" id="KW-1133">Transmembrane helix</keyword>
<evidence type="ECO:0000313" key="8">
    <source>
        <dbReference type="EMBL" id="MDQ0177953.1"/>
    </source>
</evidence>
<keyword evidence="6" id="KW-0813">Transport</keyword>
<keyword evidence="2 6" id="KW-1003">Cell membrane</keyword>
<evidence type="ECO:0000256" key="5">
    <source>
        <dbReference type="ARBA" id="ARBA00023136"/>
    </source>
</evidence>
<evidence type="ECO:0000256" key="3">
    <source>
        <dbReference type="ARBA" id="ARBA00022692"/>
    </source>
</evidence>
<sequence>MSMKDLALSNVKNRKRSYGAHFFSSSFAVMIFFIYAILIYHPQLKDGIQATSPSMAKFATMGMQVSQYVIVIFSFFFIMYSVSAFLQTRKKEFGLMMMLGMTNRQLNRLLFIENMIIGCLSIVTGIAAGLLFSKVFLFGAEKLLMLDKGLKFFIPWKGVGLTFGIFFLVFMIISLFTSRFVRVNEMIELLKGDRKPKKEPKPSIFLSFLALLFIGASYILVYLFATEPSFAELHILLAVVLFAIIGTYFLFSQLNVFVMKKLQKNEALLFRRTNMLTIPELTYRMRDNSNMFFMIAIVSAVAFTAVGTIAAAGNQVNLVKTGNPYAVYYHSYGNNEQENEHVALIEKEMSNAGFANKKAHLAIKPLLHVEGQNYMEVMSASTFNKASQLFNGQQISLSENEAVLIPGTIMNDVDFKTTADGMDTLLIGELNEELQVSDMINELIVPQYQFSNIIAVIPDDIYDRIPTFTQEEDDFRSEQQLIGYVVDDILTTTNVSQTIFDKIYQSEDVMYNGSFSFHSLAQDYIMSKQMNGILLIVGLLVGIVFFVSASSFIYFRLYSDVDRDRRQYRMISKLGLTRKELSKVLTTQLFILFFAPIIVACIHSGMAFFALQQLLKDMWSIAGTTLIVLAFFLALQIVYYLIIRWRYVKMMQRELV</sequence>